<accession>A0ABQ9D408</accession>
<comment type="caution">
    <text evidence="1">The sequence shown here is derived from an EMBL/GenBank/DDBJ whole genome shotgun (WGS) entry which is preliminary data.</text>
</comment>
<reference evidence="1" key="1">
    <citation type="submission" date="2019-10" db="EMBL/GenBank/DDBJ databases">
        <authorList>
            <person name="Soares A.E.R."/>
            <person name="Aleixo A."/>
            <person name="Schneider P."/>
            <person name="Miyaki C.Y."/>
            <person name="Schneider M.P."/>
            <person name="Mello C."/>
            <person name="Vasconcelos A.T.R."/>
        </authorList>
    </citation>
    <scope>NUCLEOTIDE SEQUENCE</scope>
    <source>
        <tissue evidence="1">Muscle</tissue>
    </source>
</reference>
<evidence type="ECO:0000313" key="1">
    <source>
        <dbReference type="EMBL" id="KAJ7411540.1"/>
    </source>
</evidence>
<sequence length="214" mass="24923">MSVEGTTQLGISNPRGSWNTLVITSFSKNDNFLLQVTEDPARRSAMLDLVLVNSEVLVGYVKHRGIRGCSDHKVVEFEILQAARRMSSKLTAPDFKRADFGLPRNLLDPPWDKVLEEREAQEIWLIFKGHFLLAQERRIQTIMKLGRTTRRPAWMNMDLLQWVQRMDTKLITVLEHLFYEDRLKELELFNLEKRRLLGHLTIAFQVPKGIPQEI</sequence>
<keyword evidence="1" id="KW-0808">Transferase</keyword>
<name>A0ABQ9D408_9PASS</name>
<keyword evidence="1" id="KW-0418">Kinase</keyword>
<dbReference type="PANTHER" id="PTHR33395">
    <property type="entry name" value="TRANSCRIPTASE, PUTATIVE-RELATED-RELATED"/>
    <property type="match status" value="1"/>
</dbReference>
<protein>
    <submittedName>
        <fullName evidence="1">Glycerol kinase</fullName>
    </submittedName>
</protein>
<gene>
    <name evidence="1" type="ORF">WISP_102389</name>
</gene>
<keyword evidence="2" id="KW-1185">Reference proteome</keyword>
<organism evidence="1 2">
    <name type="scientific">Willisornis vidua</name>
    <name type="common">Xingu scale-backed antbird</name>
    <dbReference type="NCBI Taxonomy" id="1566151"/>
    <lineage>
        <taxon>Eukaryota</taxon>
        <taxon>Metazoa</taxon>
        <taxon>Chordata</taxon>
        <taxon>Craniata</taxon>
        <taxon>Vertebrata</taxon>
        <taxon>Euteleostomi</taxon>
        <taxon>Archelosauria</taxon>
        <taxon>Archosauria</taxon>
        <taxon>Dinosauria</taxon>
        <taxon>Saurischia</taxon>
        <taxon>Theropoda</taxon>
        <taxon>Coelurosauria</taxon>
        <taxon>Aves</taxon>
        <taxon>Neognathae</taxon>
        <taxon>Neoaves</taxon>
        <taxon>Telluraves</taxon>
        <taxon>Australaves</taxon>
        <taxon>Passeriformes</taxon>
        <taxon>Thamnophilidae</taxon>
        <taxon>Willisornis</taxon>
    </lineage>
</organism>
<dbReference type="Proteomes" id="UP001145742">
    <property type="component" value="Unassembled WGS sequence"/>
</dbReference>
<evidence type="ECO:0000313" key="2">
    <source>
        <dbReference type="Proteomes" id="UP001145742"/>
    </source>
</evidence>
<dbReference type="PANTHER" id="PTHR33395:SF22">
    <property type="entry name" value="REVERSE TRANSCRIPTASE DOMAIN-CONTAINING PROTEIN"/>
    <property type="match status" value="1"/>
</dbReference>
<dbReference type="EMBL" id="WHWB01034315">
    <property type="protein sequence ID" value="KAJ7411540.1"/>
    <property type="molecule type" value="Genomic_DNA"/>
</dbReference>
<dbReference type="GO" id="GO:0016301">
    <property type="term" value="F:kinase activity"/>
    <property type="evidence" value="ECO:0007669"/>
    <property type="project" value="UniProtKB-KW"/>
</dbReference>
<proteinExistence type="predicted"/>